<gene>
    <name evidence="14" type="ORF">IAB44_09145</name>
</gene>
<evidence type="ECO:0000256" key="3">
    <source>
        <dbReference type="ARBA" id="ARBA00010199"/>
    </source>
</evidence>
<evidence type="ECO:0000256" key="9">
    <source>
        <dbReference type="ARBA" id="ARBA00022989"/>
    </source>
</evidence>
<evidence type="ECO:0000256" key="6">
    <source>
        <dbReference type="ARBA" id="ARBA00022449"/>
    </source>
</evidence>
<comment type="caution">
    <text evidence="14">The sequence shown here is derived from an EMBL/GenBank/DDBJ whole genome shotgun (WGS) entry which is preliminary data.</text>
</comment>
<feature type="transmembrane region" description="Helical" evidence="13">
    <location>
        <begin position="20"/>
        <end position="39"/>
    </location>
</feature>
<dbReference type="GO" id="GO:0042910">
    <property type="term" value="F:xenobiotic transmembrane transporter activity"/>
    <property type="evidence" value="ECO:0007669"/>
    <property type="project" value="InterPro"/>
</dbReference>
<accession>A0A9D1ETK4</accession>
<dbReference type="PANTHER" id="PTHR43298:SF2">
    <property type="entry name" value="FMN_FAD EXPORTER YEEO-RELATED"/>
    <property type="match status" value="1"/>
</dbReference>
<dbReference type="EMBL" id="DVIQ01000052">
    <property type="protein sequence ID" value="HIS31693.1"/>
    <property type="molecule type" value="Genomic_DNA"/>
</dbReference>
<dbReference type="PANTHER" id="PTHR43298">
    <property type="entry name" value="MULTIDRUG RESISTANCE PROTEIN NORM-RELATED"/>
    <property type="match status" value="1"/>
</dbReference>
<reference evidence="14" key="2">
    <citation type="journal article" date="2021" name="PeerJ">
        <title>Extensive microbial diversity within the chicken gut microbiome revealed by metagenomics and culture.</title>
        <authorList>
            <person name="Gilroy R."/>
            <person name="Ravi A."/>
            <person name="Getino M."/>
            <person name="Pursley I."/>
            <person name="Horton D.L."/>
            <person name="Alikhan N.F."/>
            <person name="Baker D."/>
            <person name="Gharbi K."/>
            <person name="Hall N."/>
            <person name="Watson M."/>
            <person name="Adriaenssens E.M."/>
            <person name="Foster-Nyarko E."/>
            <person name="Jarju S."/>
            <person name="Secka A."/>
            <person name="Antonio M."/>
            <person name="Oren A."/>
            <person name="Chaudhuri R.R."/>
            <person name="La Ragione R."/>
            <person name="Hildebrand F."/>
            <person name="Pallen M.J."/>
        </authorList>
    </citation>
    <scope>NUCLEOTIDE SEQUENCE</scope>
    <source>
        <strain evidence="14">CHK190-19873</strain>
    </source>
</reference>
<keyword evidence="6" id="KW-0050">Antiport</keyword>
<keyword evidence="5" id="KW-0813">Transport</keyword>
<dbReference type="InterPro" id="IPR002528">
    <property type="entry name" value="MATE_fam"/>
</dbReference>
<sequence>MEEYRMKKTDMLQGNPGKSLLIFAMPMILGNLFQQFYNMTDSLIVGRFVGEDALAAVGASYSLTTVFIMIAIGGGMGASVLTSQYLGAGQHGKMKTSVYTALITFLILSILLTVFGLAMNPAILRALNTPENIFDDAVLYLQIYFMGLPFLFMYNILSSVFNALGESKIPLFLLIFSSILNVILDLFAVISLHMGVAGVAIATVFAQGISAVISFCILLGRLRRYPAEPGERISLFDRGMLLQGTKIAVPSIVQQSIVSIGMLLVQSVVNGFGSSVLAGYSAAGRIESICIVPMIATGNAVSTFTAQNLGAGRPDRVKQGYRSSYGLILFFAVLICVILNLFHQGIISAFVDAQSGAKAFDTGNRYVTFLSWFFCLIGFKAITDGVLRGAGDVTVYMIANLVNLAIRVSAANLLAPVWGVQAVWYAVPMGWGANYLISFCWYLTGRWSRKRLIKKS</sequence>
<feature type="transmembrane region" description="Helical" evidence="13">
    <location>
        <begin position="169"/>
        <end position="190"/>
    </location>
</feature>
<dbReference type="Proteomes" id="UP000823935">
    <property type="component" value="Unassembled WGS sequence"/>
</dbReference>
<comment type="subcellular location">
    <subcellularLocation>
        <location evidence="2">Cell membrane</location>
        <topology evidence="2">Multi-pass membrane protein</topology>
    </subcellularLocation>
</comment>
<feature type="transmembrane region" description="Helical" evidence="13">
    <location>
        <begin position="196"/>
        <end position="219"/>
    </location>
</feature>
<keyword evidence="11 13" id="KW-0472">Membrane</keyword>
<dbReference type="NCBIfam" id="TIGR00797">
    <property type="entry name" value="matE"/>
    <property type="match status" value="1"/>
</dbReference>
<protein>
    <recommendedName>
        <fullName evidence="4">Probable multidrug resistance protein NorM</fullName>
    </recommendedName>
    <alternativeName>
        <fullName evidence="12">Multidrug-efflux transporter</fullName>
    </alternativeName>
</protein>
<evidence type="ECO:0000313" key="15">
    <source>
        <dbReference type="Proteomes" id="UP000823935"/>
    </source>
</evidence>
<proteinExistence type="inferred from homology"/>
<evidence type="ECO:0000256" key="8">
    <source>
        <dbReference type="ARBA" id="ARBA00022692"/>
    </source>
</evidence>
<evidence type="ECO:0000256" key="13">
    <source>
        <dbReference type="SAM" id="Phobius"/>
    </source>
</evidence>
<evidence type="ECO:0000313" key="14">
    <source>
        <dbReference type="EMBL" id="HIS31693.1"/>
    </source>
</evidence>
<feature type="transmembrane region" description="Helical" evidence="13">
    <location>
        <begin position="98"/>
        <end position="119"/>
    </location>
</feature>
<keyword evidence="7" id="KW-1003">Cell membrane</keyword>
<dbReference type="GO" id="GO:0015297">
    <property type="term" value="F:antiporter activity"/>
    <property type="evidence" value="ECO:0007669"/>
    <property type="project" value="UniProtKB-KW"/>
</dbReference>
<comment type="function">
    <text evidence="1">Multidrug efflux pump.</text>
</comment>
<keyword evidence="9 13" id="KW-1133">Transmembrane helix</keyword>
<feature type="transmembrane region" description="Helical" evidence="13">
    <location>
        <begin position="139"/>
        <end position="157"/>
    </location>
</feature>
<dbReference type="CDD" id="cd13138">
    <property type="entry name" value="MATE_yoeA_like"/>
    <property type="match status" value="1"/>
</dbReference>
<dbReference type="Pfam" id="PF01554">
    <property type="entry name" value="MatE"/>
    <property type="match status" value="2"/>
</dbReference>
<feature type="transmembrane region" description="Helical" evidence="13">
    <location>
        <begin position="366"/>
        <end position="383"/>
    </location>
</feature>
<organism evidence="14 15">
    <name type="scientific">Candidatus Limivivens intestinipullorum</name>
    <dbReference type="NCBI Taxonomy" id="2840858"/>
    <lineage>
        <taxon>Bacteria</taxon>
        <taxon>Bacillati</taxon>
        <taxon>Bacillota</taxon>
        <taxon>Clostridia</taxon>
        <taxon>Lachnospirales</taxon>
        <taxon>Lachnospiraceae</taxon>
        <taxon>Lachnospiraceae incertae sedis</taxon>
        <taxon>Candidatus Limivivens</taxon>
    </lineage>
</organism>
<reference evidence="14" key="1">
    <citation type="submission" date="2020-10" db="EMBL/GenBank/DDBJ databases">
        <authorList>
            <person name="Gilroy R."/>
        </authorList>
    </citation>
    <scope>NUCLEOTIDE SEQUENCE</scope>
    <source>
        <strain evidence="14">CHK190-19873</strain>
    </source>
</reference>
<evidence type="ECO:0000256" key="1">
    <source>
        <dbReference type="ARBA" id="ARBA00003408"/>
    </source>
</evidence>
<evidence type="ECO:0000256" key="7">
    <source>
        <dbReference type="ARBA" id="ARBA00022475"/>
    </source>
</evidence>
<evidence type="ECO:0000256" key="12">
    <source>
        <dbReference type="ARBA" id="ARBA00031636"/>
    </source>
</evidence>
<evidence type="ECO:0000256" key="2">
    <source>
        <dbReference type="ARBA" id="ARBA00004651"/>
    </source>
</evidence>
<name>A0A9D1ETK4_9FIRM</name>
<feature type="transmembrane region" description="Helical" evidence="13">
    <location>
        <begin position="395"/>
        <end position="418"/>
    </location>
</feature>
<evidence type="ECO:0000256" key="10">
    <source>
        <dbReference type="ARBA" id="ARBA00023065"/>
    </source>
</evidence>
<dbReference type="GO" id="GO:0005886">
    <property type="term" value="C:plasma membrane"/>
    <property type="evidence" value="ECO:0007669"/>
    <property type="project" value="UniProtKB-SubCell"/>
</dbReference>
<dbReference type="AlphaFoldDB" id="A0A9D1ETK4"/>
<dbReference type="InterPro" id="IPR050222">
    <property type="entry name" value="MATE_MdtK"/>
</dbReference>
<evidence type="ECO:0000256" key="4">
    <source>
        <dbReference type="ARBA" id="ARBA00020268"/>
    </source>
</evidence>
<evidence type="ECO:0000256" key="5">
    <source>
        <dbReference type="ARBA" id="ARBA00022448"/>
    </source>
</evidence>
<dbReference type="GO" id="GO:0006811">
    <property type="term" value="P:monoatomic ion transport"/>
    <property type="evidence" value="ECO:0007669"/>
    <property type="project" value="UniProtKB-KW"/>
</dbReference>
<keyword evidence="8 13" id="KW-0812">Transmembrane</keyword>
<feature type="transmembrane region" description="Helical" evidence="13">
    <location>
        <begin position="424"/>
        <end position="444"/>
    </location>
</feature>
<comment type="similarity">
    <text evidence="3">Belongs to the multi antimicrobial extrusion (MATE) (TC 2.A.66.1) family.</text>
</comment>
<dbReference type="PIRSF" id="PIRSF006603">
    <property type="entry name" value="DinF"/>
    <property type="match status" value="1"/>
</dbReference>
<feature type="transmembrane region" description="Helical" evidence="13">
    <location>
        <begin position="59"/>
        <end position="86"/>
    </location>
</feature>
<feature type="transmembrane region" description="Helical" evidence="13">
    <location>
        <begin position="325"/>
        <end position="346"/>
    </location>
</feature>
<keyword evidence="10" id="KW-0406">Ion transport</keyword>
<dbReference type="InterPro" id="IPR048279">
    <property type="entry name" value="MdtK-like"/>
</dbReference>
<evidence type="ECO:0000256" key="11">
    <source>
        <dbReference type="ARBA" id="ARBA00023136"/>
    </source>
</evidence>